<feature type="domain" description="Resolvase/invertase-type recombinase catalytic" evidence="6">
    <location>
        <begin position="1"/>
        <end position="141"/>
    </location>
</feature>
<accession>A0ABS5U261</accession>
<gene>
    <name evidence="7" type="ORF">KIN34_14355</name>
</gene>
<reference evidence="7 8" key="1">
    <citation type="submission" date="2021-05" db="EMBL/GenBank/DDBJ databases">
        <title>Description of Cellulomonas sp. DKR-3 sp. nov.</title>
        <authorList>
            <person name="Dahal R.H."/>
            <person name="Chaudhary D.K."/>
        </authorList>
    </citation>
    <scope>NUCLEOTIDE SEQUENCE [LARGE SCALE GENOMIC DNA]</scope>
    <source>
        <strain evidence="7 8">DKR-3</strain>
    </source>
</reference>
<dbReference type="Pfam" id="PF02796">
    <property type="entry name" value="HTH_7"/>
    <property type="match status" value="1"/>
</dbReference>
<comment type="caution">
    <text evidence="7">The sequence shown here is derived from an EMBL/GenBank/DDBJ whole genome shotgun (WGS) entry which is preliminary data.</text>
</comment>
<dbReference type="InterPro" id="IPR006120">
    <property type="entry name" value="Resolvase_HTH_dom"/>
</dbReference>
<dbReference type="Gene3D" id="3.40.50.1390">
    <property type="entry name" value="Resolvase, N-terminal catalytic domain"/>
    <property type="match status" value="1"/>
</dbReference>
<dbReference type="PROSITE" id="PS00398">
    <property type="entry name" value="RECOMBINASES_2"/>
    <property type="match status" value="1"/>
</dbReference>
<dbReference type="Pfam" id="PF00239">
    <property type="entry name" value="Resolvase"/>
    <property type="match status" value="1"/>
</dbReference>
<keyword evidence="2" id="KW-0229">DNA integration</keyword>
<comment type="similarity">
    <text evidence="1">Belongs to the site-specific recombinase resolvase family.</text>
</comment>
<dbReference type="PROSITE" id="PS51736">
    <property type="entry name" value="RECOMBINASES_3"/>
    <property type="match status" value="1"/>
</dbReference>
<dbReference type="RefSeq" id="WP_214352440.1">
    <property type="nucleotide sequence ID" value="NZ_JAHBOH010000002.1"/>
</dbReference>
<evidence type="ECO:0000256" key="3">
    <source>
        <dbReference type="ARBA" id="ARBA00023125"/>
    </source>
</evidence>
<organism evidence="7 8">
    <name type="scientific">Cellulomonas fulva</name>
    <dbReference type="NCBI Taxonomy" id="2835530"/>
    <lineage>
        <taxon>Bacteria</taxon>
        <taxon>Bacillati</taxon>
        <taxon>Actinomycetota</taxon>
        <taxon>Actinomycetes</taxon>
        <taxon>Micrococcales</taxon>
        <taxon>Cellulomonadaceae</taxon>
        <taxon>Cellulomonas</taxon>
    </lineage>
</organism>
<proteinExistence type="inferred from homology"/>
<dbReference type="InterPro" id="IPR036162">
    <property type="entry name" value="Resolvase-like_N_sf"/>
</dbReference>
<dbReference type="PANTHER" id="PTHR30461">
    <property type="entry name" value="DNA-INVERTASE FROM LAMBDOID PROPHAGE"/>
    <property type="match status" value="1"/>
</dbReference>
<dbReference type="CDD" id="cd03768">
    <property type="entry name" value="SR_ResInv"/>
    <property type="match status" value="1"/>
</dbReference>
<dbReference type="CDD" id="cd00569">
    <property type="entry name" value="HTH_Hin_like"/>
    <property type="match status" value="1"/>
</dbReference>
<dbReference type="PANTHER" id="PTHR30461:SF26">
    <property type="entry name" value="RESOLVASE HOMOLOG YNEB"/>
    <property type="match status" value="1"/>
</dbReference>
<keyword evidence="3" id="KW-0238">DNA-binding</keyword>
<dbReference type="EMBL" id="JAHBOH010000002">
    <property type="protein sequence ID" value="MBT0995465.1"/>
    <property type="molecule type" value="Genomic_DNA"/>
</dbReference>
<evidence type="ECO:0000256" key="2">
    <source>
        <dbReference type="ARBA" id="ARBA00022908"/>
    </source>
</evidence>
<dbReference type="Gene3D" id="1.10.10.60">
    <property type="entry name" value="Homeodomain-like"/>
    <property type="match status" value="1"/>
</dbReference>
<feature type="active site" description="O-(5'-phospho-DNA)-serine intermediate" evidence="5">
    <location>
        <position position="9"/>
    </location>
</feature>
<evidence type="ECO:0000256" key="1">
    <source>
        <dbReference type="ARBA" id="ARBA00009913"/>
    </source>
</evidence>
<evidence type="ECO:0000256" key="5">
    <source>
        <dbReference type="PROSITE-ProRule" id="PRU10137"/>
    </source>
</evidence>
<evidence type="ECO:0000313" key="8">
    <source>
        <dbReference type="Proteomes" id="UP000722125"/>
    </source>
</evidence>
<evidence type="ECO:0000259" key="6">
    <source>
        <dbReference type="PROSITE" id="PS51736"/>
    </source>
</evidence>
<name>A0ABS5U261_9CELL</name>
<dbReference type="InterPro" id="IPR006119">
    <property type="entry name" value="Resolv_N"/>
</dbReference>
<keyword evidence="4" id="KW-0233">DNA recombination</keyword>
<keyword evidence="8" id="KW-1185">Reference proteome</keyword>
<protein>
    <submittedName>
        <fullName evidence="7">Recombinase family protein</fullName>
    </submittedName>
</protein>
<evidence type="ECO:0000256" key="4">
    <source>
        <dbReference type="ARBA" id="ARBA00023172"/>
    </source>
</evidence>
<dbReference type="InterPro" id="IPR009057">
    <property type="entry name" value="Homeodomain-like_sf"/>
</dbReference>
<dbReference type="SUPFAM" id="SSF53041">
    <property type="entry name" value="Resolvase-like"/>
    <property type="match status" value="1"/>
</dbReference>
<dbReference type="PROSITE" id="PS00397">
    <property type="entry name" value="RECOMBINASES_1"/>
    <property type="match status" value="1"/>
</dbReference>
<dbReference type="InterPro" id="IPR050639">
    <property type="entry name" value="SSR_resolvase"/>
</dbReference>
<dbReference type="Proteomes" id="UP000722125">
    <property type="component" value="Unassembled WGS sequence"/>
</dbReference>
<dbReference type="InterPro" id="IPR006118">
    <property type="entry name" value="Recombinase_CS"/>
</dbReference>
<dbReference type="SMART" id="SM00857">
    <property type="entry name" value="Resolvase"/>
    <property type="match status" value="1"/>
</dbReference>
<evidence type="ECO:0000313" key="7">
    <source>
        <dbReference type="EMBL" id="MBT0995465.1"/>
    </source>
</evidence>
<dbReference type="SUPFAM" id="SSF46689">
    <property type="entry name" value="Homeodomain-like"/>
    <property type="match status" value="1"/>
</dbReference>
<sequence length="205" mass="22607">MDIGYARVSTTHQDLTRQIDALVKFGIPEERIYVDKRTGANTDREGWKAALAYARPGDRVVSYTLDRMGRSVLSVLEAVRDLKERGVGIKTLADPVPVDTSEDGGPMAELALILLSLFGQWELTYGRERAAHARRVAAETGKQVGRPRRLTDEQIRYATHLRDVEGRSVSTIARDLGVGVATLYRGLPPRPVLAPTASGTEPEQR</sequence>